<dbReference type="Proteomes" id="UP000828941">
    <property type="component" value="Chromosome 13"/>
</dbReference>
<evidence type="ECO:0000313" key="2">
    <source>
        <dbReference type="Proteomes" id="UP000828941"/>
    </source>
</evidence>
<evidence type="ECO:0000313" key="1">
    <source>
        <dbReference type="EMBL" id="KAI4299063.1"/>
    </source>
</evidence>
<gene>
    <name evidence="1" type="ORF">L6164_032557</name>
</gene>
<sequence length="285" mass="31091">MEFFQASGQVSDFEREICCSEKHKLLRLVFQFLKKREGDFEAASILAACLNLRGKFKFERSISTYQFFILRLRSAGISMGKVRSNRKVRGRYHQSVIPYEENLDMLNYILGRTLVARKVASAGEAFNSPTVGSGKYMSVIAQQYIGAGSGNSSCGIGAELSVSPLSTLENLEAAPPVYGTPLKVDEEVLVMDEILESGNCSYSSQCQFAYGNEELNGPTRFSFKTKYEGQEGKSSPGTVSSTPCPKSHPVPPLLVAAASEYYGVATQPASPTKPEPTITLPIPLP</sequence>
<name>A0ACB9KP63_BAUVA</name>
<dbReference type="EMBL" id="CM039438">
    <property type="protein sequence ID" value="KAI4299063.1"/>
    <property type="molecule type" value="Genomic_DNA"/>
</dbReference>
<accession>A0ACB9KP63</accession>
<reference evidence="1 2" key="1">
    <citation type="journal article" date="2022" name="DNA Res.">
        <title>Chromosomal-level genome assembly of the orchid tree Bauhinia variegata (Leguminosae; Cercidoideae) supports the allotetraploid origin hypothesis of Bauhinia.</title>
        <authorList>
            <person name="Zhong Y."/>
            <person name="Chen Y."/>
            <person name="Zheng D."/>
            <person name="Pang J."/>
            <person name="Liu Y."/>
            <person name="Luo S."/>
            <person name="Meng S."/>
            <person name="Qian L."/>
            <person name="Wei D."/>
            <person name="Dai S."/>
            <person name="Zhou R."/>
        </authorList>
    </citation>
    <scope>NUCLEOTIDE SEQUENCE [LARGE SCALE GENOMIC DNA]</scope>
    <source>
        <strain evidence="1">BV-YZ2020</strain>
    </source>
</reference>
<proteinExistence type="predicted"/>
<keyword evidence="2" id="KW-1185">Reference proteome</keyword>
<organism evidence="1 2">
    <name type="scientific">Bauhinia variegata</name>
    <name type="common">Purple orchid tree</name>
    <name type="synonym">Phanera variegata</name>
    <dbReference type="NCBI Taxonomy" id="167791"/>
    <lineage>
        <taxon>Eukaryota</taxon>
        <taxon>Viridiplantae</taxon>
        <taxon>Streptophyta</taxon>
        <taxon>Embryophyta</taxon>
        <taxon>Tracheophyta</taxon>
        <taxon>Spermatophyta</taxon>
        <taxon>Magnoliopsida</taxon>
        <taxon>eudicotyledons</taxon>
        <taxon>Gunneridae</taxon>
        <taxon>Pentapetalae</taxon>
        <taxon>rosids</taxon>
        <taxon>fabids</taxon>
        <taxon>Fabales</taxon>
        <taxon>Fabaceae</taxon>
        <taxon>Cercidoideae</taxon>
        <taxon>Cercideae</taxon>
        <taxon>Bauhiniinae</taxon>
        <taxon>Bauhinia</taxon>
    </lineage>
</organism>
<comment type="caution">
    <text evidence="1">The sequence shown here is derived from an EMBL/GenBank/DDBJ whole genome shotgun (WGS) entry which is preliminary data.</text>
</comment>
<protein>
    <submittedName>
        <fullName evidence="1">Uncharacterized protein</fullName>
    </submittedName>
</protein>